<proteinExistence type="predicted"/>
<reference evidence="2" key="1">
    <citation type="submission" date="2020-02" db="EMBL/GenBank/DDBJ databases">
        <authorList>
            <person name="Meier V. D."/>
        </authorList>
    </citation>
    <scope>NUCLEOTIDE SEQUENCE</scope>
    <source>
        <strain evidence="2">AVDCRST_MAG56</strain>
    </source>
</reference>
<gene>
    <name evidence="2" type="ORF">AVDCRST_MAG56-1727</name>
</gene>
<evidence type="ECO:0000259" key="1">
    <source>
        <dbReference type="SMART" id="SM00429"/>
    </source>
</evidence>
<dbReference type="AlphaFoldDB" id="A0A6J4I9F5"/>
<protein>
    <recommendedName>
        <fullName evidence="1">IPT/TIG domain-containing protein</fullName>
    </recommendedName>
</protein>
<dbReference type="CDD" id="cd00603">
    <property type="entry name" value="IPT_PCSR"/>
    <property type="match status" value="2"/>
</dbReference>
<dbReference type="Gene3D" id="2.60.40.10">
    <property type="entry name" value="Immunoglobulins"/>
    <property type="match status" value="6"/>
</dbReference>
<accession>A0A6J4I9F5</accession>
<dbReference type="InterPro" id="IPR013783">
    <property type="entry name" value="Ig-like_fold"/>
</dbReference>
<dbReference type="PROSITE" id="PS51257">
    <property type="entry name" value="PROKAR_LIPOPROTEIN"/>
    <property type="match status" value="1"/>
</dbReference>
<feature type="domain" description="IPT/TIG" evidence="1">
    <location>
        <begin position="388"/>
        <end position="476"/>
    </location>
</feature>
<feature type="domain" description="IPT/TIG" evidence="1">
    <location>
        <begin position="29"/>
        <end position="115"/>
    </location>
</feature>
<evidence type="ECO:0000313" key="2">
    <source>
        <dbReference type="EMBL" id="CAA9246124.1"/>
    </source>
</evidence>
<sequence length="573" mass="58121">MKLIHFTRLGVFLLLGLGACKREDEALPVPSVAGITPAAAPAGATLVLKGTHFGATATDNAVAFWQGTRSTAGTVTAATGTSLTVTIPESLPAGDYLVKVKAFGQTSPGSELTVLPPGPVVTRFWPLSARTGSKITIYGRNFSPVADQNEVFINLEGQPALGLKPEKATDTSLVVAPWGSPGDYTVQVVVNGQKATAPAKYNMTYNPPSISSMPFIPASAAAGATFQLFGNNFNPYAAFDTVYFATAQGPVVAPVTRAMAQVLTVTVPAGLSPGAYPVSVHVSGQVAYSPYPFTVLAPAPALTAFAPASVTPGSTMTITGTHFSPTAGRNTVVFTRDGNAMTAGVTGATATALTLSVPVYVVPGTYELSITVDGQVAVSAQPLTVVGDPKVTSITPGSGIPGSLITINGSGFSPVAADHQVEFVYGAGAAVPAPVTSAAYNMLKLAVPAGLAAQPLPYTVRVTVYGKTVQGPFTVTAPANAPTVTSYNGVSSVNRGATLTLVGTNLKATGAVTRVHFTPWPGGGVTTVADGTPDAAGTSLTVTVPNGLPAGQYQVAVEVNQVYGSAPDMLQVN</sequence>
<dbReference type="Pfam" id="PF01833">
    <property type="entry name" value="TIG"/>
    <property type="match status" value="4"/>
</dbReference>
<dbReference type="InterPro" id="IPR002909">
    <property type="entry name" value="IPT_dom"/>
</dbReference>
<dbReference type="InterPro" id="IPR014756">
    <property type="entry name" value="Ig_E-set"/>
</dbReference>
<name>A0A6J4I9F5_9SPHI</name>
<dbReference type="EMBL" id="CADCTQ010000158">
    <property type="protein sequence ID" value="CAA9246124.1"/>
    <property type="molecule type" value="Genomic_DNA"/>
</dbReference>
<dbReference type="SUPFAM" id="SSF81296">
    <property type="entry name" value="E set domains"/>
    <property type="match status" value="5"/>
</dbReference>
<feature type="domain" description="IPT/TIG" evidence="1">
    <location>
        <begin position="207"/>
        <end position="296"/>
    </location>
</feature>
<organism evidence="2">
    <name type="scientific">uncultured Cytophagales bacterium</name>
    <dbReference type="NCBI Taxonomy" id="158755"/>
    <lineage>
        <taxon>Bacteria</taxon>
        <taxon>Pseudomonadati</taxon>
        <taxon>Bacteroidota</taxon>
        <taxon>Sphingobacteriia</taxon>
        <taxon>Sphingobacteriales</taxon>
        <taxon>environmental samples</taxon>
    </lineage>
</organism>
<feature type="domain" description="IPT/TIG" evidence="1">
    <location>
        <begin position="299"/>
        <end position="386"/>
    </location>
</feature>
<dbReference type="SMART" id="SM00429">
    <property type="entry name" value="IPT"/>
    <property type="match status" value="4"/>
</dbReference>